<evidence type="ECO:0000313" key="1">
    <source>
        <dbReference type="EMBL" id="QJA90675.1"/>
    </source>
</evidence>
<sequence>MKTTMTDTTITITLPRIPPRRSSTGKSELIGTTGGYVATDLDVDGKLVKASVNVIIK</sequence>
<dbReference type="AlphaFoldDB" id="A0A6M3LBY8"/>
<reference evidence="1" key="1">
    <citation type="submission" date="2020-03" db="EMBL/GenBank/DDBJ databases">
        <title>The deep terrestrial virosphere.</title>
        <authorList>
            <person name="Holmfeldt K."/>
            <person name="Nilsson E."/>
            <person name="Simone D."/>
            <person name="Lopez-Fernandez M."/>
            <person name="Wu X."/>
            <person name="de Brujin I."/>
            <person name="Lundin D."/>
            <person name="Andersson A."/>
            <person name="Bertilsson S."/>
            <person name="Dopson M."/>
        </authorList>
    </citation>
    <scope>NUCLEOTIDE SEQUENCE</scope>
    <source>
        <strain evidence="1">MM415B03614</strain>
    </source>
</reference>
<gene>
    <name evidence="1" type="ORF">MM415B03614_0011</name>
</gene>
<dbReference type="EMBL" id="MT142929">
    <property type="protein sequence ID" value="QJA90675.1"/>
    <property type="molecule type" value="Genomic_DNA"/>
</dbReference>
<name>A0A6M3LBY8_9ZZZZ</name>
<protein>
    <submittedName>
        <fullName evidence="1">Uncharacterized protein</fullName>
    </submittedName>
</protein>
<organism evidence="1">
    <name type="scientific">viral metagenome</name>
    <dbReference type="NCBI Taxonomy" id="1070528"/>
    <lineage>
        <taxon>unclassified sequences</taxon>
        <taxon>metagenomes</taxon>
        <taxon>organismal metagenomes</taxon>
    </lineage>
</organism>
<proteinExistence type="predicted"/>
<accession>A0A6M3LBY8</accession>